<name>A0A4Y2A6R7_ARAVE</name>
<evidence type="ECO:0000313" key="2">
    <source>
        <dbReference type="Proteomes" id="UP000499080"/>
    </source>
</evidence>
<reference evidence="1 2" key="1">
    <citation type="journal article" date="2019" name="Sci. Rep.">
        <title>Orb-weaving spider Araneus ventricosus genome elucidates the spidroin gene catalogue.</title>
        <authorList>
            <person name="Kono N."/>
            <person name="Nakamura H."/>
            <person name="Ohtoshi R."/>
            <person name="Moran D.A.P."/>
            <person name="Shinohara A."/>
            <person name="Yoshida Y."/>
            <person name="Fujiwara M."/>
            <person name="Mori M."/>
            <person name="Tomita M."/>
            <person name="Arakawa K."/>
        </authorList>
    </citation>
    <scope>NUCLEOTIDE SEQUENCE [LARGE SCALE GENOMIC DNA]</scope>
</reference>
<sequence length="114" mass="12625">MGAWTSHLEAADGRLSERELSSPVGLVMVVWLLELISDDGSYPGKTGNRRMSRSIEGGSLCGLARILRHLSLLHRHQNAGHSRIVTSARIGESHLAPGRVYTVDDSFIHKRRTR</sequence>
<evidence type="ECO:0000313" key="1">
    <source>
        <dbReference type="EMBL" id="GBL75119.1"/>
    </source>
</evidence>
<accession>A0A4Y2A6R7</accession>
<gene>
    <name evidence="1" type="ORF">AVEN_194377_1</name>
</gene>
<organism evidence="1 2">
    <name type="scientific">Araneus ventricosus</name>
    <name type="common">Orbweaver spider</name>
    <name type="synonym">Epeira ventricosa</name>
    <dbReference type="NCBI Taxonomy" id="182803"/>
    <lineage>
        <taxon>Eukaryota</taxon>
        <taxon>Metazoa</taxon>
        <taxon>Ecdysozoa</taxon>
        <taxon>Arthropoda</taxon>
        <taxon>Chelicerata</taxon>
        <taxon>Arachnida</taxon>
        <taxon>Araneae</taxon>
        <taxon>Araneomorphae</taxon>
        <taxon>Entelegynae</taxon>
        <taxon>Araneoidea</taxon>
        <taxon>Araneidae</taxon>
        <taxon>Araneus</taxon>
    </lineage>
</organism>
<protein>
    <submittedName>
        <fullName evidence="1">Uncharacterized protein</fullName>
    </submittedName>
</protein>
<dbReference type="EMBL" id="BGPR01000007">
    <property type="protein sequence ID" value="GBL75119.1"/>
    <property type="molecule type" value="Genomic_DNA"/>
</dbReference>
<comment type="caution">
    <text evidence="1">The sequence shown here is derived from an EMBL/GenBank/DDBJ whole genome shotgun (WGS) entry which is preliminary data.</text>
</comment>
<keyword evidence="2" id="KW-1185">Reference proteome</keyword>
<proteinExistence type="predicted"/>
<dbReference type="AlphaFoldDB" id="A0A4Y2A6R7"/>
<dbReference type="Proteomes" id="UP000499080">
    <property type="component" value="Unassembled WGS sequence"/>
</dbReference>